<dbReference type="AlphaFoldDB" id="A0A3P7NJV1"/>
<organism evidence="1 2">
    <name type="scientific">Gongylonema pulchrum</name>
    <dbReference type="NCBI Taxonomy" id="637853"/>
    <lineage>
        <taxon>Eukaryota</taxon>
        <taxon>Metazoa</taxon>
        <taxon>Ecdysozoa</taxon>
        <taxon>Nematoda</taxon>
        <taxon>Chromadorea</taxon>
        <taxon>Rhabditida</taxon>
        <taxon>Spirurina</taxon>
        <taxon>Spiruromorpha</taxon>
        <taxon>Spiruroidea</taxon>
        <taxon>Gongylonematidae</taxon>
        <taxon>Gongylonema</taxon>
    </lineage>
</organism>
<gene>
    <name evidence="1" type="ORF">GPUH_LOCUS22839</name>
</gene>
<proteinExistence type="predicted"/>
<dbReference type="Proteomes" id="UP000271098">
    <property type="component" value="Unassembled WGS sequence"/>
</dbReference>
<protein>
    <recommendedName>
        <fullName evidence="3">Phorbol-ester/DAG-type domain-containing protein</fullName>
    </recommendedName>
</protein>
<evidence type="ECO:0000313" key="1">
    <source>
        <dbReference type="EMBL" id="VDN40620.1"/>
    </source>
</evidence>
<evidence type="ECO:0000313" key="2">
    <source>
        <dbReference type="Proteomes" id="UP000271098"/>
    </source>
</evidence>
<sequence length="158" mass="17385">MPTVSPPVSPNVAMTTTAISNKLEVIPRNTEGKISIPDRLSATALLADGLTRSHSHESNLQHTVNSKGTVRLTSSRSINDCLSVANRGAALCPPSPHLIYSGRAANTLPRSPKTGRAKHSIPHQWHRRKGFRISAENCHFCQRQLNFFSEYEKCKSCK</sequence>
<dbReference type="EMBL" id="UYRT01096106">
    <property type="protein sequence ID" value="VDN40620.1"/>
    <property type="molecule type" value="Genomic_DNA"/>
</dbReference>
<accession>A0A3P7NJV1</accession>
<keyword evidence="2" id="KW-1185">Reference proteome</keyword>
<reference evidence="1 2" key="1">
    <citation type="submission" date="2018-11" db="EMBL/GenBank/DDBJ databases">
        <authorList>
            <consortium name="Pathogen Informatics"/>
        </authorList>
    </citation>
    <scope>NUCLEOTIDE SEQUENCE [LARGE SCALE GENOMIC DNA]</scope>
</reference>
<name>A0A3P7NJV1_9BILA</name>
<evidence type="ECO:0008006" key="3">
    <source>
        <dbReference type="Google" id="ProtNLM"/>
    </source>
</evidence>